<dbReference type="InterPro" id="IPR052159">
    <property type="entry name" value="Competence_DNA_uptake"/>
</dbReference>
<evidence type="ECO:0000313" key="5">
    <source>
        <dbReference type="Proteomes" id="UP000182409"/>
    </source>
</evidence>
<evidence type="ECO:0000259" key="3">
    <source>
        <dbReference type="SMART" id="SM00849"/>
    </source>
</evidence>
<feature type="signal peptide" evidence="2">
    <location>
        <begin position="1"/>
        <end position="35"/>
    </location>
</feature>
<gene>
    <name evidence="4" type="ORF">SAMN05443244_1996</name>
</gene>
<protein>
    <submittedName>
        <fullName evidence="4">Metal-dependent hydrolase, beta-lactamase superfamily II</fullName>
    </submittedName>
</protein>
<evidence type="ECO:0000256" key="1">
    <source>
        <dbReference type="SAM" id="MobiDB-lite"/>
    </source>
</evidence>
<evidence type="ECO:0000313" key="4">
    <source>
        <dbReference type="EMBL" id="SEB84826.1"/>
    </source>
</evidence>
<organism evidence="4 5">
    <name type="scientific">Terriglobus roseus</name>
    <dbReference type="NCBI Taxonomy" id="392734"/>
    <lineage>
        <taxon>Bacteria</taxon>
        <taxon>Pseudomonadati</taxon>
        <taxon>Acidobacteriota</taxon>
        <taxon>Terriglobia</taxon>
        <taxon>Terriglobales</taxon>
        <taxon>Acidobacteriaceae</taxon>
        <taxon>Terriglobus</taxon>
    </lineage>
</organism>
<evidence type="ECO:0000256" key="2">
    <source>
        <dbReference type="SAM" id="SignalP"/>
    </source>
</evidence>
<dbReference type="InterPro" id="IPR001279">
    <property type="entry name" value="Metallo-B-lactamas"/>
</dbReference>
<feature type="chain" id="PRO_5010161893" evidence="2">
    <location>
        <begin position="36"/>
        <end position="366"/>
    </location>
</feature>
<dbReference type="SUPFAM" id="SSF56281">
    <property type="entry name" value="Metallo-hydrolase/oxidoreductase"/>
    <property type="match status" value="1"/>
</dbReference>
<dbReference type="InterPro" id="IPR036866">
    <property type="entry name" value="RibonucZ/Hydroxyglut_hydro"/>
</dbReference>
<dbReference type="Pfam" id="PF00753">
    <property type="entry name" value="Lactamase_B"/>
    <property type="match status" value="1"/>
</dbReference>
<feature type="domain" description="Metallo-beta-lactamase" evidence="3">
    <location>
        <begin position="50"/>
        <end position="278"/>
    </location>
</feature>
<dbReference type="Proteomes" id="UP000182409">
    <property type="component" value="Unassembled WGS sequence"/>
</dbReference>
<dbReference type="Gene3D" id="3.60.15.10">
    <property type="entry name" value="Ribonuclease Z/Hydroxyacylglutathione hydrolase-like"/>
    <property type="match status" value="1"/>
</dbReference>
<accession>A0A1H4MP59</accession>
<keyword evidence="4" id="KW-0378">Hydrolase</keyword>
<dbReference type="PANTHER" id="PTHR30619">
    <property type="entry name" value="DNA INTERNALIZATION/COMPETENCE PROTEIN COMEC/REC2"/>
    <property type="match status" value="1"/>
</dbReference>
<name>A0A1H4MP59_9BACT</name>
<dbReference type="EMBL" id="FNSD01000001">
    <property type="protein sequence ID" value="SEB84826.1"/>
    <property type="molecule type" value="Genomic_DNA"/>
</dbReference>
<proteinExistence type="predicted"/>
<dbReference type="PANTHER" id="PTHR30619:SF1">
    <property type="entry name" value="RECOMBINATION PROTEIN 2"/>
    <property type="match status" value="1"/>
</dbReference>
<dbReference type="AlphaFoldDB" id="A0A1H4MP59"/>
<keyword evidence="2" id="KW-0732">Signal</keyword>
<dbReference type="GO" id="GO:0016787">
    <property type="term" value="F:hydrolase activity"/>
    <property type="evidence" value="ECO:0007669"/>
    <property type="project" value="UniProtKB-KW"/>
</dbReference>
<feature type="region of interest" description="Disordered" evidence="1">
    <location>
        <begin position="304"/>
        <end position="336"/>
    </location>
</feature>
<sequence>MPERASARYALWAMKLSRIAFTLSTAILATATALAQGKGSLRIAAIDVEGGQATLFVAPGGQSLLVDTGWPAHDGRDADRIVAAAKQMGLSRIDTVLLTHYHSDHAGGVPQLVARIPVVTFLDHGERFRPDPNSPVDYDEYLKIIATGKYKRVIVKAGDRLPILGFDAIALSAAGKVMNTSLPGAGKPNALCAKAPTPTEDMQENGQSLGILLRFAGLKIVDAGDLTSDRERLLVCPANKIGRVDLMIVSHHGSDWSSSKVFVHSLQPRLAVMDNGDHKGGSTSVIDTLKSSPGLEALYQLHLAPPAGTKNPGGTPQEGPEHNASDEFLANTAGTDGKRIDVTVNVDGSTDIRNERTGATKHFAKR</sequence>
<dbReference type="SMART" id="SM00849">
    <property type="entry name" value="Lactamase_B"/>
    <property type="match status" value="1"/>
</dbReference>
<reference evidence="4 5" key="1">
    <citation type="submission" date="2016-10" db="EMBL/GenBank/DDBJ databases">
        <authorList>
            <person name="de Groot N.N."/>
        </authorList>
    </citation>
    <scope>NUCLEOTIDE SEQUENCE [LARGE SCALE GENOMIC DNA]</scope>
    <source>
        <strain evidence="4 5">AB35.6</strain>
    </source>
</reference>